<keyword evidence="1" id="KW-1133">Transmembrane helix</keyword>
<keyword evidence="3" id="KW-1185">Reference proteome</keyword>
<organism evidence="2 3">
    <name type="scientific">Mycolicibacterium aubagnense</name>
    <dbReference type="NCBI Taxonomy" id="319707"/>
    <lineage>
        <taxon>Bacteria</taxon>
        <taxon>Bacillati</taxon>
        <taxon>Actinomycetota</taxon>
        <taxon>Actinomycetes</taxon>
        <taxon>Mycobacteriales</taxon>
        <taxon>Mycobacteriaceae</taxon>
        <taxon>Mycolicibacterium</taxon>
    </lineage>
</organism>
<dbReference type="Proteomes" id="UP000465609">
    <property type="component" value="Chromosome"/>
</dbReference>
<keyword evidence="1" id="KW-0812">Transmembrane</keyword>
<dbReference type="EMBL" id="AP022577">
    <property type="protein sequence ID" value="BBX84475.1"/>
    <property type="molecule type" value="Genomic_DNA"/>
</dbReference>
<evidence type="ECO:0000313" key="2">
    <source>
        <dbReference type="EMBL" id="BBX84475.1"/>
    </source>
</evidence>
<feature type="transmembrane region" description="Helical" evidence="1">
    <location>
        <begin position="129"/>
        <end position="148"/>
    </location>
</feature>
<sequence length="173" mass="18024">MYPLGRVSMSGASGQTEHVKVGARARIGRWALGAQGFTMGIFGGAGLAWSMANPHFGAAGAPILWLRVTPLHCSLLLVVGVLTVFASLGRSAAMFNGVAALGWCVVTAVCVVATSSHNPGPLGFDSHDTVLYAVLTAYNVALMVWFAFPSRSTAEARAPGRSPRRHSDAVGSR</sequence>
<proteinExistence type="predicted"/>
<accession>A0ABM7ICX1</accession>
<evidence type="ECO:0000313" key="3">
    <source>
        <dbReference type="Proteomes" id="UP000465609"/>
    </source>
</evidence>
<feature type="transmembrane region" description="Helical" evidence="1">
    <location>
        <begin position="98"/>
        <end position="117"/>
    </location>
</feature>
<keyword evidence="1" id="KW-0472">Membrane</keyword>
<feature type="transmembrane region" description="Helical" evidence="1">
    <location>
        <begin position="64"/>
        <end position="86"/>
    </location>
</feature>
<gene>
    <name evidence="2" type="ORF">MAUB_23480</name>
</gene>
<evidence type="ECO:0008006" key="4">
    <source>
        <dbReference type="Google" id="ProtNLM"/>
    </source>
</evidence>
<feature type="transmembrane region" description="Helical" evidence="1">
    <location>
        <begin position="30"/>
        <end position="52"/>
    </location>
</feature>
<evidence type="ECO:0000256" key="1">
    <source>
        <dbReference type="SAM" id="Phobius"/>
    </source>
</evidence>
<protein>
    <recommendedName>
        <fullName evidence="4">DUF4383 domain-containing protein</fullName>
    </recommendedName>
</protein>
<reference evidence="2 3" key="1">
    <citation type="journal article" date="2019" name="Emerg. Microbes Infect.">
        <title>Comprehensive subspecies identification of 175 nontuberculous mycobacteria species based on 7547 genomic profiles.</title>
        <authorList>
            <person name="Matsumoto Y."/>
            <person name="Kinjo T."/>
            <person name="Motooka D."/>
            <person name="Nabeya D."/>
            <person name="Jung N."/>
            <person name="Uechi K."/>
            <person name="Horii T."/>
            <person name="Iida T."/>
            <person name="Fujita J."/>
            <person name="Nakamura S."/>
        </authorList>
    </citation>
    <scope>NUCLEOTIDE SEQUENCE [LARGE SCALE GENOMIC DNA]</scope>
    <source>
        <strain evidence="2 3">JCM 15296</strain>
    </source>
</reference>
<name>A0ABM7ICX1_9MYCO</name>